<dbReference type="EMBL" id="CDOE01000061">
    <property type="protein sequence ID" value="CEN36076.1"/>
    <property type="molecule type" value="Genomic_DNA"/>
</dbReference>
<evidence type="ECO:0000313" key="1">
    <source>
        <dbReference type="EMBL" id="CEN36076.1"/>
    </source>
</evidence>
<proteinExistence type="predicted"/>
<organism evidence="1 2">
    <name type="scientific">Capnocytophaga canimorsus</name>
    <dbReference type="NCBI Taxonomy" id="28188"/>
    <lineage>
        <taxon>Bacteria</taxon>
        <taxon>Pseudomonadati</taxon>
        <taxon>Bacteroidota</taxon>
        <taxon>Flavobacteriia</taxon>
        <taxon>Flavobacteriales</taxon>
        <taxon>Flavobacteriaceae</taxon>
        <taxon>Capnocytophaga</taxon>
    </lineage>
</organism>
<dbReference type="AlphaFoldDB" id="A0A0B7H8W6"/>
<name>A0A0B7H8W6_9FLAO</name>
<gene>
    <name evidence="1" type="ORF">CCAN12_640038</name>
</gene>
<evidence type="ECO:0000313" key="2">
    <source>
        <dbReference type="Proteomes" id="UP000044026"/>
    </source>
</evidence>
<protein>
    <submittedName>
        <fullName evidence="1">Uncharacterized protein</fullName>
    </submittedName>
</protein>
<reference evidence="1 2" key="1">
    <citation type="submission" date="2015-01" db="EMBL/GenBank/DDBJ databases">
        <authorList>
            <person name="Xiang T."/>
            <person name="Song Y."/>
            <person name="Huang L."/>
            <person name="Wang B."/>
            <person name="Wu P."/>
        </authorList>
    </citation>
    <scope>NUCLEOTIDE SEQUENCE [LARGE SCALE GENOMIC DNA]</scope>
    <source>
        <strain evidence="1 2">Cc12</strain>
    </source>
</reference>
<dbReference type="Proteomes" id="UP000044026">
    <property type="component" value="Unassembled WGS sequence"/>
</dbReference>
<sequence>MLYYHLKMKASEFLKENGFSQDTIEKILQCGKVILLKKKANFSYVKTKLAII</sequence>
<accession>A0A0B7H8W6</accession>